<accession>A0A4R0Q1E9</accession>
<dbReference type="Proteomes" id="UP000293925">
    <property type="component" value="Unassembled WGS sequence"/>
</dbReference>
<protein>
    <submittedName>
        <fullName evidence="5">Coagulation factor 5/8 type domain-containing protein</fullName>
    </submittedName>
</protein>
<comment type="caution">
    <text evidence="5">The sequence shown here is derived from an EMBL/GenBank/DDBJ whole genome shotgun (WGS) entry which is preliminary data.</text>
</comment>
<name>A0A4R0Q1E9_9SPHI</name>
<dbReference type="AlphaFoldDB" id="A0A4R0Q1E9"/>
<dbReference type="EMBL" id="SJSO01000007">
    <property type="protein sequence ID" value="TCD27050.1"/>
    <property type="molecule type" value="Genomic_DNA"/>
</dbReference>
<evidence type="ECO:0000313" key="5">
    <source>
        <dbReference type="EMBL" id="TCD27050.1"/>
    </source>
</evidence>
<reference evidence="5 6" key="1">
    <citation type="submission" date="2019-02" db="EMBL/GenBank/DDBJ databases">
        <title>Pedobacter sp. RP-3-21 sp. nov., isolated from Arctic soil.</title>
        <authorList>
            <person name="Dahal R.H."/>
        </authorList>
    </citation>
    <scope>NUCLEOTIDE SEQUENCE [LARGE SCALE GENOMIC DNA]</scope>
    <source>
        <strain evidence="5 6">RP-3-21</strain>
    </source>
</reference>
<dbReference type="RefSeq" id="WP_131530088.1">
    <property type="nucleotide sequence ID" value="NZ_SJSO01000007.1"/>
</dbReference>
<comment type="similarity">
    <text evidence="1 4">Belongs to the glycosyl hydrolase 28 family.</text>
</comment>
<proteinExistence type="inferred from homology"/>
<keyword evidence="6" id="KW-1185">Reference proteome</keyword>
<keyword evidence="3 4" id="KW-0326">Glycosidase</keyword>
<dbReference type="InterPro" id="IPR051801">
    <property type="entry name" value="GH28_Enzymes"/>
</dbReference>
<dbReference type="InterPro" id="IPR000743">
    <property type="entry name" value="Glyco_hydro_28"/>
</dbReference>
<keyword evidence="2 4" id="KW-0378">Hydrolase</keyword>
<dbReference type="OrthoDB" id="9795222at2"/>
<evidence type="ECO:0000256" key="3">
    <source>
        <dbReference type="ARBA" id="ARBA00023295"/>
    </source>
</evidence>
<dbReference type="Gene3D" id="2.160.20.10">
    <property type="entry name" value="Single-stranded right-handed beta-helix, Pectin lyase-like"/>
    <property type="match status" value="1"/>
</dbReference>
<dbReference type="PANTHER" id="PTHR31339:SF9">
    <property type="entry name" value="PLASMIN AND FIBRONECTIN-BINDING PROTEIN A"/>
    <property type="match status" value="1"/>
</dbReference>
<evidence type="ECO:0000256" key="1">
    <source>
        <dbReference type="ARBA" id="ARBA00008834"/>
    </source>
</evidence>
<dbReference type="GO" id="GO:0005975">
    <property type="term" value="P:carbohydrate metabolic process"/>
    <property type="evidence" value="ECO:0007669"/>
    <property type="project" value="InterPro"/>
</dbReference>
<dbReference type="InterPro" id="IPR012334">
    <property type="entry name" value="Pectin_lyas_fold"/>
</dbReference>
<dbReference type="Pfam" id="PF00295">
    <property type="entry name" value="Glyco_hydro_28"/>
    <property type="match status" value="1"/>
</dbReference>
<gene>
    <name evidence="5" type="ORF">EZ456_11035</name>
</gene>
<dbReference type="InterPro" id="IPR011050">
    <property type="entry name" value="Pectin_lyase_fold/virulence"/>
</dbReference>
<evidence type="ECO:0000256" key="4">
    <source>
        <dbReference type="RuleBase" id="RU361169"/>
    </source>
</evidence>
<evidence type="ECO:0000313" key="6">
    <source>
        <dbReference type="Proteomes" id="UP000293925"/>
    </source>
</evidence>
<evidence type="ECO:0000256" key="2">
    <source>
        <dbReference type="ARBA" id="ARBA00022801"/>
    </source>
</evidence>
<organism evidence="5 6">
    <name type="scientific">Pedobacter psychrodurus</name>
    <dbReference type="NCBI Taxonomy" id="2530456"/>
    <lineage>
        <taxon>Bacteria</taxon>
        <taxon>Pseudomonadati</taxon>
        <taxon>Bacteroidota</taxon>
        <taxon>Sphingobacteriia</taxon>
        <taxon>Sphingobacteriales</taxon>
        <taxon>Sphingobacteriaceae</taxon>
        <taxon>Pedobacter</taxon>
    </lineage>
</organism>
<dbReference type="SUPFAM" id="SSF51126">
    <property type="entry name" value="Pectin lyase-like"/>
    <property type="match status" value="1"/>
</dbReference>
<sequence length="526" mass="58475">MSKRIKILCALLVLPAILFAGNISLNPVSAYPLPSIYTKSLIFNLVVSGIDIPVVNYTEKYDYAHFLMSTETAEVIVSLSDEDITTYNVSPKKLNIPAQAKAKQLTFIIRKGDYLIIKINKKKELVIVADAEVKDKPKPRGKGVFNVLEPVYHADSTGKTLTTSSIQNAINDASVYKNGIVYIPAGVYKVGNIELKSNTAIYLEEGAVLLFSGKAEDYTINARKDSQKRNITWWIYTKMGARHIKLFGNGTLDGNGKFATEKGKIGNHILAIMGAEHFTLDGLIIRNSGAWAIMPTRAKNVVLKNFKLFNRFDMGENDGVDVIESQNVLVKHAIGIALDDPFSTKTWEQNTDLCRNWPGSPKAQKNIVFENCISWTYCYGFKIGQGVMQPQSNIKFKNCVVYDAAVGIGIHHKWGTAFVKNVVFDGIDIERLSYQNDDHRTWAILFMQNGDKKGSGPISNITVKNIMVRDAGKFPGKIKGVSEVNNINHLTFSNIKMPDLNLPAQNLKELRMTDIAFADDIKVSAR</sequence>
<dbReference type="PANTHER" id="PTHR31339">
    <property type="entry name" value="PECTIN LYASE-RELATED"/>
    <property type="match status" value="1"/>
</dbReference>
<dbReference type="GO" id="GO:0004650">
    <property type="term" value="F:polygalacturonase activity"/>
    <property type="evidence" value="ECO:0007669"/>
    <property type="project" value="InterPro"/>
</dbReference>